<proteinExistence type="inferred from homology"/>
<reference evidence="16 17" key="1">
    <citation type="submission" date="2014-03" db="EMBL/GenBank/DDBJ databases">
        <title>Whole genome sequence of Novosphingobium resinovorum KF1.</title>
        <authorList>
            <person name="Gan H.M."/>
            <person name="Gan H.Y."/>
            <person name="Chew T.H."/>
            <person name="Savka M.A."/>
        </authorList>
    </citation>
    <scope>NUCLEOTIDE SEQUENCE [LARGE SCALE GENOMIC DNA]</scope>
    <source>
        <strain evidence="16 17">KF1</strain>
    </source>
</reference>
<dbReference type="InterPro" id="IPR037066">
    <property type="entry name" value="Plug_dom_sf"/>
</dbReference>
<evidence type="ECO:0000256" key="9">
    <source>
        <dbReference type="ARBA" id="ARBA00023136"/>
    </source>
</evidence>
<feature type="domain" description="TonB-dependent receptor plug" evidence="15">
    <location>
        <begin position="48"/>
        <end position="155"/>
    </location>
</feature>
<keyword evidence="13" id="KW-0732">Signal</keyword>
<dbReference type="Proteomes" id="UP000024329">
    <property type="component" value="Unassembled WGS sequence"/>
</dbReference>
<dbReference type="Gene3D" id="2.170.130.10">
    <property type="entry name" value="TonB-dependent receptor, plug domain"/>
    <property type="match status" value="1"/>
</dbReference>
<dbReference type="Gene3D" id="2.40.170.20">
    <property type="entry name" value="TonB-dependent receptor, beta-barrel domain"/>
    <property type="match status" value="1"/>
</dbReference>
<evidence type="ECO:0000256" key="12">
    <source>
        <dbReference type="RuleBase" id="RU003357"/>
    </source>
</evidence>
<keyword evidence="4" id="KW-0410">Iron transport</keyword>
<dbReference type="AlphaFoldDB" id="A0A031JG33"/>
<feature type="domain" description="TonB-dependent receptor-like beta-barrel" evidence="14">
    <location>
        <begin position="261"/>
        <end position="724"/>
    </location>
</feature>
<dbReference type="Pfam" id="PF00593">
    <property type="entry name" value="TonB_dep_Rec_b-barrel"/>
    <property type="match status" value="1"/>
</dbReference>
<evidence type="ECO:0000256" key="3">
    <source>
        <dbReference type="ARBA" id="ARBA00022452"/>
    </source>
</evidence>
<keyword evidence="2 11" id="KW-0813">Transport</keyword>
<dbReference type="eggNOG" id="COG4774">
    <property type="taxonomic scope" value="Bacteria"/>
</dbReference>
<dbReference type="InterPro" id="IPR039426">
    <property type="entry name" value="TonB-dep_rcpt-like"/>
</dbReference>
<evidence type="ECO:0000256" key="11">
    <source>
        <dbReference type="PROSITE-ProRule" id="PRU01360"/>
    </source>
</evidence>
<evidence type="ECO:0000256" key="2">
    <source>
        <dbReference type="ARBA" id="ARBA00022448"/>
    </source>
</evidence>
<comment type="subcellular location">
    <subcellularLocation>
        <location evidence="1 11">Cell outer membrane</location>
        <topology evidence="1 11">Multi-pass membrane protein</topology>
    </subcellularLocation>
</comment>
<keyword evidence="5 11" id="KW-0812">Transmembrane</keyword>
<keyword evidence="10 11" id="KW-0998">Cell outer membrane</keyword>
<gene>
    <name evidence="16" type="ORF">BV97_05165</name>
</gene>
<evidence type="ECO:0000259" key="15">
    <source>
        <dbReference type="Pfam" id="PF07715"/>
    </source>
</evidence>
<keyword evidence="16" id="KW-0675">Receptor</keyword>
<name>A0A031JG33_9SPHN</name>
<evidence type="ECO:0000256" key="6">
    <source>
        <dbReference type="ARBA" id="ARBA00023004"/>
    </source>
</evidence>
<evidence type="ECO:0000256" key="4">
    <source>
        <dbReference type="ARBA" id="ARBA00022496"/>
    </source>
</evidence>
<accession>A0A031JG33</accession>
<dbReference type="GO" id="GO:0006826">
    <property type="term" value="P:iron ion transport"/>
    <property type="evidence" value="ECO:0007669"/>
    <property type="project" value="UniProtKB-KW"/>
</dbReference>
<evidence type="ECO:0000256" key="1">
    <source>
        <dbReference type="ARBA" id="ARBA00004571"/>
    </source>
</evidence>
<evidence type="ECO:0000256" key="10">
    <source>
        <dbReference type="ARBA" id="ARBA00023237"/>
    </source>
</evidence>
<evidence type="ECO:0000313" key="17">
    <source>
        <dbReference type="Proteomes" id="UP000024329"/>
    </source>
</evidence>
<keyword evidence="3 11" id="KW-1134">Transmembrane beta strand</keyword>
<comment type="similarity">
    <text evidence="11 12">Belongs to the TonB-dependent receptor family.</text>
</comment>
<dbReference type="PATRIC" id="fig|158500.4.peg.5246"/>
<dbReference type="EMBL" id="JFYZ01000053">
    <property type="protein sequence ID" value="EZP72202.1"/>
    <property type="molecule type" value="Genomic_DNA"/>
</dbReference>
<dbReference type="InterPro" id="IPR012910">
    <property type="entry name" value="Plug_dom"/>
</dbReference>
<organism evidence="16 17">
    <name type="scientific">Novosphingobium resinovorum</name>
    <dbReference type="NCBI Taxonomy" id="158500"/>
    <lineage>
        <taxon>Bacteria</taxon>
        <taxon>Pseudomonadati</taxon>
        <taxon>Pseudomonadota</taxon>
        <taxon>Alphaproteobacteria</taxon>
        <taxon>Sphingomonadales</taxon>
        <taxon>Sphingomonadaceae</taxon>
        <taxon>Novosphingobium</taxon>
    </lineage>
</organism>
<keyword evidence="7" id="KW-0406">Ion transport</keyword>
<comment type="caution">
    <text evidence="16">The sequence shown here is derived from an EMBL/GenBank/DDBJ whole genome shotgun (WGS) entry which is preliminary data.</text>
</comment>
<dbReference type="PANTHER" id="PTHR32552:SF81">
    <property type="entry name" value="TONB-DEPENDENT OUTER MEMBRANE RECEPTOR"/>
    <property type="match status" value="1"/>
</dbReference>
<keyword evidence="6" id="KW-0408">Iron</keyword>
<evidence type="ECO:0000256" key="7">
    <source>
        <dbReference type="ARBA" id="ARBA00023065"/>
    </source>
</evidence>
<dbReference type="SUPFAM" id="SSF56935">
    <property type="entry name" value="Porins"/>
    <property type="match status" value="1"/>
</dbReference>
<evidence type="ECO:0000256" key="13">
    <source>
        <dbReference type="SAM" id="SignalP"/>
    </source>
</evidence>
<keyword evidence="9 11" id="KW-0472">Membrane</keyword>
<dbReference type="InterPro" id="IPR036942">
    <property type="entry name" value="Beta-barrel_TonB_sf"/>
</dbReference>
<dbReference type="Pfam" id="PF07715">
    <property type="entry name" value="Plug"/>
    <property type="match status" value="1"/>
</dbReference>
<dbReference type="InterPro" id="IPR000531">
    <property type="entry name" value="Beta-barrel_TonB"/>
</dbReference>
<evidence type="ECO:0000259" key="14">
    <source>
        <dbReference type="Pfam" id="PF00593"/>
    </source>
</evidence>
<evidence type="ECO:0000256" key="5">
    <source>
        <dbReference type="ARBA" id="ARBA00022692"/>
    </source>
</evidence>
<keyword evidence="8 12" id="KW-0798">TonB box</keyword>
<dbReference type="CDD" id="cd01347">
    <property type="entry name" value="ligand_gated_channel"/>
    <property type="match status" value="1"/>
</dbReference>
<dbReference type="PROSITE" id="PS52016">
    <property type="entry name" value="TONB_DEPENDENT_REC_3"/>
    <property type="match status" value="1"/>
</dbReference>
<dbReference type="GO" id="GO:0009279">
    <property type="term" value="C:cell outer membrane"/>
    <property type="evidence" value="ECO:0007669"/>
    <property type="project" value="UniProtKB-SubCell"/>
</dbReference>
<sequence>MKSVRPLLAMLLLAGSTTAYAQSEAAPAAAPRDENEIVVTGEKANRTLQDTPASVQVVTAETIAAQNLNSVYDVLERTPNLAVNGRRDSFSIRGIDAFNVSGGGDGALASVYLDGAVLPRSALTVGPLDLYDIAQVEVFRGPQSTVQGRNALAGAIIIRTADPTHRWTGKARALMTDKAGERRLGGAIGGPILADQLAFRIAGEVVRSDGLIFNATTNKDADRRESETLRGKLLFTPTAIPALRVVATYMHDRHQRGTMYSEFDAPYAIRDRIATEDVMDRQSTRSDIGTLDIGYDLGGGFNLNAVTNYSKILYRSIADPGRNAAPGQTSRVTDPSKTFQQELRLNIDLDWVQGLVGAYYLREDNRDYFFEATQVLQLTRLGVDRQLLALGLPQQTVNAVIGLYNNEAPIRNSLSQPRLTKNYAGFTDLAFPITTKLKLRVGLRYDHETQNRGSMQTVVIDRDLPDPANLPIPALAPIVTRLNALLRQTAANATVIEPVRDISYDAWLPKAGLTYDFTDDLAFSATAQRGYRAGGAGLNQQRGEAYSFGPEYTWNYEVALRSQWLDKRLTVNANAYWIDWTDQQVAVRLSPGAVFDTQTVNAGKSRLYGFELELSGRPTNTLNLYAGAGYSNTKFTDFDVTVGELSASAQGNEFANAPRWTLSGGATWRHPGGITANVNANYRSAVYQDTVDQPFRDLPGRTIVNAKLGWQGENFGAYLIVLNLFDVQKPSVLFLDFDGRTRGLLTDPRTFGLSFEGRF</sequence>
<feature type="signal peptide" evidence="13">
    <location>
        <begin position="1"/>
        <end position="21"/>
    </location>
</feature>
<evidence type="ECO:0000313" key="16">
    <source>
        <dbReference type="EMBL" id="EZP72202.1"/>
    </source>
</evidence>
<evidence type="ECO:0000256" key="8">
    <source>
        <dbReference type="ARBA" id="ARBA00023077"/>
    </source>
</evidence>
<feature type="chain" id="PRO_5001551521" evidence="13">
    <location>
        <begin position="22"/>
        <end position="759"/>
    </location>
</feature>
<protein>
    <submittedName>
        <fullName evidence="16">TonB-dependent Receptor Plug domain protein</fullName>
    </submittedName>
</protein>
<dbReference type="RefSeq" id="WP_036529989.1">
    <property type="nucleotide sequence ID" value="NZ_JFYZ01000053.1"/>
</dbReference>
<dbReference type="PANTHER" id="PTHR32552">
    <property type="entry name" value="FERRICHROME IRON RECEPTOR-RELATED"/>
    <property type="match status" value="1"/>
</dbReference>
<dbReference type="STRING" id="158500.BES08_04025"/>